<dbReference type="RefSeq" id="WP_272139721.1">
    <property type="nucleotide sequence ID" value="NZ_JAQNDM010000002.1"/>
</dbReference>
<dbReference type="EMBL" id="JAQNDM010000002">
    <property type="protein sequence ID" value="MDC0710347.1"/>
    <property type="molecule type" value="Genomic_DNA"/>
</dbReference>
<protein>
    <submittedName>
        <fullName evidence="2">Biliverdin-producing heme oxygenase</fullName>
    </submittedName>
</protein>
<sequence length="207" mass="22661">MFSDPANLLQRLKSETRPHHERAERAVRLQDPALTPEAYRLHLEALWGLHAPLEERLAERLAGPLPGLRIGERRKASLLAADLQALGHDAASLARLPRAACLPPLPGVPEALGCCYVLEGSTLGGQVLLRHLSRHFEGTPVGDFAFFRAYGEQTGPMWRAFGETVTRASAEAASELFDARVIQGARDTFEAFVAWLSQEVADAPVRP</sequence>
<evidence type="ECO:0000313" key="2">
    <source>
        <dbReference type="EMBL" id="MDC0710347.1"/>
    </source>
</evidence>
<dbReference type="Gene3D" id="1.20.910.10">
    <property type="entry name" value="Heme oxygenase-like"/>
    <property type="match status" value="1"/>
</dbReference>
<organism evidence="2 3">
    <name type="scientific">Stigmatella ashevillensis</name>
    <dbReference type="NCBI Taxonomy" id="2995309"/>
    <lineage>
        <taxon>Bacteria</taxon>
        <taxon>Pseudomonadati</taxon>
        <taxon>Myxococcota</taxon>
        <taxon>Myxococcia</taxon>
        <taxon>Myxococcales</taxon>
        <taxon>Cystobacterineae</taxon>
        <taxon>Archangiaceae</taxon>
        <taxon>Stigmatella</taxon>
    </lineage>
</organism>
<comment type="caution">
    <text evidence="2">The sequence shown here is derived from an EMBL/GenBank/DDBJ whole genome shotgun (WGS) entry which is preliminary data.</text>
</comment>
<dbReference type="InterPro" id="IPR016084">
    <property type="entry name" value="Haem_Oase-like_multi-hlx"/>
</dbReference>
<gene>
    <name evidence="2" type="ORF">POL68_17860</name>
</gene>
<reference evidence="2 3" key="1">
    <citation type="submission" date="2022-11" db="EMBL/GenBank/DDBJ databases">
        <title>Minimal conservation of predation-associated metabolite biosynthetic gene clusters underscores biosynthetic potential of Myxococcota including descriptions for ten novel species: Archangium lansinium sp. nov., Myxococcus landrumus sp. nov., Nannocystis bai.</title>
        <authorList>
            <person name="Ahearne A."/>
            <person name="Stevens C."/>
            <person name="Dowd S."/>
        </authorList>
    </citation>
    <scope>NUCLEOTIDE SEQUENCE [LARGE SCALE GENOMIC DNA]</scope>
    <source>
        <strain evidence="2 3">NCWAL01</strain>
    </source>
</reference>
<evidence type="ECO:0000313" key="3">
    <source>
        <dbReference type="Proteomes" id="UP001221838"/>
    </source>
</evidence>
<feature type="compositionally biased region" description="Basic and acidic residues" evidence="1">
    <location>
        <begin position="12"/>
        <end position="25"/>
    </location>
</feature>
<keyword evidence="3" id="KW-1185">Reference proteome</keyword>
<name>A0ABT5D9J1_9BACT</name>
<accession>A0ABT5D9J1</accession>
<dbReference type="Pfam" id="PF01126">
    <property type="entry name" value="Heme_oxygenase"/>
    <property type="match status" value="1"/>
</dbReference>
<dbReference type="CDD" id="cd19166">
    <property type="entry name" value="HemeO-bac"/>
    <property type="match status" value="1"/>
</dbReference>
<evidence type="ECO:0000256" key="1">
    <source>
        <dbReference type="SAM" id="MobiDB-lite"/>
    </source>
</evidence>
<dbReference type="Proteomes" id="UP001221838">
    <property type="component" value="Unassembled WGS sequence"/>
</dbReference>
<dbReference type="SUPFAM" id="SSF48613">
    <property type="entry name" value="Heme oxygenase-like"/>
    <property type="match status" value="1"/>
</dbReference>
<dbReference type="InterPro" id="IPR016053">
    <property type="entry name" value="Haem_Oase-like"/>
</dbReference>
<proteinExistence type="predicted"/>
<feature type="region of interest" description="Disordered" evidence="1">
    <location>
        <begin position="1"/>
        <end position="25"/>
    </location>
</feature>